<keyword evidence="3" id="KW-1185">Reference proteome</keyword>
<dbReference type="EMBL" id="NHRY01000247">
    <property type="protein sequence ID" value="PPQ28193.1"/>
    <property type="molecule type" value="Genomic_DNA"/>
</dbReference>
<organism evidence="2 3">
    <name type="scientific">Rhodopila globiformis</name>
    <name type="common">Rhodopseudomonas globiformis</name>
    <dbReference type="NCBI Taxonomy" id="1071"/>
    <lineage>
        <taxon>Bacteria</taxon>
        <taxon>Pseudomonadati</taxon>
        <taxon>Pseudomonadota</taxon>
        <taxon>Alphaproteobacteria</taxon>
        <taxon>Acetobacterales</taxon>
        <taxon>Acetobacteraceae</taxon>
        <taxon>Rhodopila</taxon>
    </lineage>
</organism>
<dbReference type="RefSeq" id="WP_104521550.1">
    <property type="nucleotide sequence ID" value="NZ_NHRY01000247.1"/>
</dbReference>
<reference evidence="2 3" key="1">
    <citation type="journal article" date="2018" name="Arch. Microbiol.">
        <title>New insights into the metabolic potential of the phototrophic purple bacterium Rhodopila globiformis DSM 161(T) from its draft genome sequence and evidence for a vanadium-dependent nitrogenase.</title>
        <authorList>
            <person name="Imhoff J.F."/>
            <person name="Rahn T."/>
            <person name="Kunzel S."/>
            <person name="Neulinger S.C."/>
        </authorList>
    </citation>
    <scope>NUCLEOTIDE SEQUENCE [LARGE SCALE GENOMIC DNA]</scope>
    <source>
        <strain evidence="2 3">DSM 161</strain>
    </source>
</reference>
<proteinExistence type="predicted"/>
<comment type="caution">
    <text evidence="2">The sequence shown here is derived from an EMBL/GenBank/DDBJ whole genome shotgun (WGS) entry which is preliminary data.</text>
</comment>
<protein>
    <submittedName>
        <fullName evidence="2">Uncharacterized protein</fullName>
    </submittedName>
</protein>
<feature type="region of interest" description="Disordered" evidence="1">
    <location>
        <begin position="294"/>
        <end position="321"/>
    </location>
</feature>
<sequence>MIIQAARLRTNLDLAELTRHVFAGPANEEVVPLYGGPEDLVAMVDDAKAAGKPYAIRHLKISPAEPMTRTQLGALLCDLGAEFGFPPDRCVVIEHCKPRVGGKGYERHWHVLVPEYDPVRRRVLNAHWMRPRQEKIARLAELRLGHAPVIGRWNAAVVRALVAADDEVAAAEVAKLACAPRPESAYSGRQHQAAARQGIALPEAQATVTAVWQQSASAAAFSAALRDLGMTVRAGDKDRTWIIETDGSDGGAPVLVGALHRLLRQPKRAVDARMRAAAPDLASQDSAIIRPGEAAAQGGGSVGTAFKEEHDVTANTNGPIR</sequence>
<dbReference type="AlphaFoldDB" id="A0A2S6N0N7"/>
<evidence type="ECO:0000256" key="1">
    <source>
        <dbReference type="SAM" id="MobiDB-lite"/>
    </source>
</evidence>
<dbReference type="OrthoDB" id="7285148at2"/>
<accession>A0A2S6N0N7</accession>
<evidence type="ECO:0000313" key="3">
    <source>
        <dbReference type="Proteomes" id="UP000239724"/>
    </source>
</evidence>
<name>A0A2S6N0N7_RHOGL</name>
<evidence type="ECO:0000313" key="2">
    <source>
        <dbReference type="EMBL" id="PPQ28193.1"/>
    </source>
</evidence>
<gene>
    <name evidence="2" type="ORF">CCS01_25025</name>
</gene>
<dbReference type="Proteomes" id="UP000239724">
    <property type="component" value="Unassembled WGS sequence"/>
</dbReference>